<feature type="domain" description="Inosine/uridine-preferring nucleoside hydrolase" evidence="3">
    <location>
        <begin position="6"/>
        <end position="220"/>
    </location>
</feature>
<evidence type="ECO:0000256" key="2">
    <source>
        <dbReference type="ARBA" id="ARBA00023295"/>
    </source>
</evidence>
<name>A0ABQ2N2H3_9MICO</name>
<dbReference type="SUPFAM" id="SSF53590">
    <property type="entry name" value="Nucleoside hydrolase"/>
    <property type="match status" value="1"/>
</dbReference>
<proteinExistence type="predicted"/>
<dbReference type="Proteomes" id="UP000638043">
    <property type="component" value="Unassembled WGS sequence"/>
</dbReference>
<keyword evidence="2" id="KW-0326">Glycosidase</keyword>
<gene>
    <name evidence="4" type="ORF">GCM10010910_18830</name>
</gene>
<evidence type="ECO:0000256" key="1">
    <source>
        <dbReference type="ARBA" id="ARBA00022801"/>
    </source>
</evidence>
<evidence type="ECO:0000313" key="5">
    <source>
        <dbReference type="Proteomes" id="UP000638043"/>
    </source>
</evidence>
<dbReference type="PANTHER" id="PTHR12304:SF4">
    <property type="entry name" value="URIDINE NUCLEOSIDASE"/>
    <property type="match status" value="1"/>
</dbReference>
<accession>A0ABQ2N2H3</accession>
<dbReference type="Gene3D" id="3.90.245.10">
    <property type="entry name" value="Ribonucleoside hydrolase-like"/>
    <property type="match status" value="1"/>
</dbReference>
<dbReference type="EMBL" id="BMMQ01000005">
    <property type="protein sequence ID" value="GGO64302.1"/>
    <property type="molecule type" value="Genomic_DNA"/>
</dbReference>
<comment type="caution">
    <text evidence="4">The sequence shown here is derived from an EMBL/GenBank/DDBJ whole genome shotgun (WGS) entry which is preliminary data.</text>
</comment>
<dbReference type="RefSeq" id="WP_188701234.1">
    <property type="nucleotide sequence ID" value="NZ_BMMQ01000005.1"/>
</dbReference>
<dbReference type="InterPro" id="IPR036452">
    <property type="entry name" value="Ribo_hydro-like"/>
</dbReference>
<organism evidence="4 5">
    <name type="scientific">Microbacterium nanhaiense</name>
    <dbReference type="NCBI Taxonomy" id="1301026"/>
    <lineage>
        <taxon>Bacteria</taxon>
        <taxon>Bacillati</taxon>
        <taxon>Actinomycetota</taxon>
        <taxon>Actinomycetes</taxon>
        <taxon>Micrococcales</taxon>
        <taxon>Microbacteriaceae</taxon>
        <taxon>Microbacterium</taxon>
    </lineage>
</organism>
<dbReference type="PANTHER" id="PTHR12304">
    <property type="entry name" value="INOSINE-URIDINE PREFERRING NUCLEOSIDE HYDROLASE"/>
    <property type="match status" value="1"/>
</dbReference>
<sequence>MTRARVIVDNDFSADPDDLVQLAHQALSPSAELRFVIGSHLTPNDGFDPSPTQAANAAAIARDLLRRCGRTDVNVIAGSEIALVDGAPHDTEAARAIIAEALRDDTDTPLYYCAGAGLTDLASALLLEPSIASRITLVWIGGLEYEHATPPPQADPVEYNLAIDIAAAGVVFDQPELTIWQVPRDAYRRALMSFAEINTRIRPHGELGAYLADSLASVAAMGATHGIDIGETYVLGDSPLVLLSTLQSSFQPSPSSSTFHDYHRPTIAPDGTYAVRAATDPAANSFVRVFELIDNRLMFDDLVAKLQLHAAGTLHAATPAYAGDTLAHHRVLG</sequence>
<evidence type="ECO:0000313" key="4">
    <source>
        <dbReference type="EMBL" id="GGO64302.1"/>
    </source>
</evidence>
<keyword evidence="5" id="KW-1185">Reference proteome</keyword>
<dbReference type="Pfam" id="PF01156">
    <property type="entry name" value="IU_nuc_hydro"/>
    <property type="match status" value="1"/>
</dbReference>
<protein>
    <recommendedName>
        <fullName evidence="3">Inosine/uridine-preferring nucleoside hydrolase domain-containing protein</fullName>
    </recommendedName>
</protein>
<dbReference type="InterPro" id="IPR001910">
    <property type="entry name" value="Inosine/uridine_hydrolase_dom"/>
</dbReference>
<evidence type="ECO:0000259" key="3">
    <source>
        <dbReference type="Pfam" id="PF01156"/>
    </source>
</evidence>
<dbReference type="InterPro" id="IPR023186">
    <property type="entry name" value="IUNH"/>
</dbReference>
<reference evidence="5" key="1">
    <citation type="journal article" date="2019" name="Int. J. Syst. Evol. Microbiol.">
        <title>The Global Catalogue of Microorganisms (GCM) 10K type strain sequencing project: providing services to taxonomists for standard genome sequencing and annotation.</title>
        <authorList>
            <consortium name="The Broad Institute Genomics Platform"/>
            <consortium name="The Broad Institute Genome Sequencing Center for Infectious Disease"/>
            <person name="Wu L."/>
            <person name="Ma J."/>
        </authorList>
    </citation>
    <scope>NUCLEOTIDE SEQUENCE [LARGE SCALE GENOMIC DNA]</scope>
    <source>
        <strain evidence="5">CGMCC 4.7181</strain>
    </source>
</reference>
<keyword evidence="1" id="KW-0378">Hydrolase</keyword>